<protein>
    <submittedName>
        <fullName evidence="2">Uncharacterized protein</fullName>
    </submittedName>
</protein>
<accession>A0A1F7I8V9</accession>
<sequence>MNKKELLIISITVFITVIGWIIADLQHVASTQQVKEINPKFSRPITVLIQTDIIKKLEEKN</sequence>
<organism evidence="2 3">
    <name type="scientific">Candidatus Roizmanbacteria bacterium RIFCSPHIGHO2_12_FULL_44_10</name>
    <dbReference type="NCBI Taxonomy" id="1802054"/>
    <lineage>
        <taxon>Bacteria</taxon>
        <taxon>Candidatus Roizmaniibacteriota</taxon>
    </lineage>
</organism>
<gene>
    <name evidence="2" type="ORF">A3F34_01070</name>
</gene>
<name>A0A1F7I8V9_9BACT</name>
<keyword evidence="1" id="KW-0812">Transmembrane</keyword>
<evidence type="ECO:0000313" key="2">
    <source>
        <dbReference type="EMBL" id="OGK39806.1"/>
    </source>
</evidence>
<dbReference type="Proteomes" id="UP000179024">
    <property type="component" value="Unassembled WGS sequence"/>
</dbReference>
<proteinExistence type="predicted"/>
<feature type="transmembrane region" description="Helical" evidence="1">
    <location>
        <begin position="6"/>
        <end position="25"/>
    </location>
</feature>
<keyword evidence="1" id="KW-1133">Transmembrane helix</keyword>
<dbReference type="AlphaFoldDB" id="A0A1F7I8V9"/>
<comment type="caution">
    <text evidence="2">The sequence shown here is derived from an EMBL/GenBank/DDBJ whole genome shotgun (WGS) entry which is preliminary data.</text>
</comment>
<reference evidence="2 3" key="1">
    <citation type="journal article" date="2016" name="Nat. Commun.">
        <title>Thousands of microbial genomes shed light on interconnected biogeochemical processes in an aquifer system.</title>
        <authorList>
            <person name="Anantharaman K."/>
            <person name="Brown C.T."/>
            <person name="Hug L.A."/>
            <person name="Sharon I."/>
            <person name="Castelle C.J."/>
            <person name="Probst A.J."/>
            <person name="Thomas B.C."/>
            <person name="Singh A."/>
            <person name="Wilkins M.J."/>
            <person name="Karaoz U."/>
            <person name="Brodie E.L."/>
            <person name="Williams K.H."/>
            <person name="Hubbard S.S."/>
            <person name="Banfield J.F."/>
        </authorList>
    </citation>
    <scope>NUCLEOTIDE SEQUENCE [LARGE SCALE GENOMIC DNA]</scope>
</reference>
<evidence type="ECO:0000256" key="1">
    <source>
        <dbReference type="SAM" id="Phobius"/>
    </source>
</evidence>
<evidence type="ECO:0000313" key="3">
    <source>
        <dbReference type="Proteomes" id="UP000179024"/>
    </source>
</evidence>
<dbReference type="EMBL" id="MGAE01000013">
    <property type="protein sequence ID" value="OGK39806.1"/>
    <property type="molecule type" value="Genomic_DNA"/>
</dbReference>
<keyword evidence="1" id="KW-0472">Membrane</keyword>